<dbReference type="InterPro" id="IPR008928">
    <property type="entry name" value="6-hairpin_glycosidase_sf"/>
</dbReference>
<feature type="domain" description="Glycosyl-hydrolase family 116 catalytic region" evidence="1">
    <location>
        <begin position="447"/>
        <end position="756"/>
    </location>
</feature>
<sequence length="865" mass="100003">MGIYIGEKTKEISFPLGGIGAGCIGLAGDGRLIDWEIFNRPNKNSNNGFTHFAVKAEDGQKVIDSRILQGHLQPPYTGTGNKWRGFGHGVNRTTMSGLPKFENVEFIGEFPIANINLSDDSFPGLIKLTAFNPFIPLNDKDSSIPASFFDIEVKNITDKQLNYTINFAMSNPLKGININRYKNIDGLHIMNMSGGYQEKDYNYGNASIATDSNNINHQEYWFRGRWFDNLEIYWREFTSFGAYKNRRYDKNETIEMDNLTGNDVCMISATISINPGETKKVKYVLSWYFPNCYNYWDEFNKEPEYKDTSKNYWKNYYSTIFEDSTDVATYCYKNWDRLYKETLTFKEALFDSTLPAQVIDALSANISILKSPTCLRLENGEFYGWEGCHEDTGSCEGSCTHVWNYAYALPFLFPNLERSMRDLNYKYNQKENGEMCFRLRLPLGREISDFRACADGQFGDVIKVYREWKISGDTDWLISNWKAVKKSIEYAWESTNYDKWDPEKSGVLTGRQHHTLDMELFGPNSWLTGFYLAALKAGAEMAEFLGEKVTADEYRDIFNRGKKWVDNNLFNGEYYQQQIDLKDKEILKEYVTNDDNSAIDSYWNKESKEIKYQIGEGCIIDQVIAQWHSNIIGLGEIFDPKNTKKTLHSLYKYNFKPTMVNFYNPCRVYCLDKEGGIVICDWPDDKYKPIVPVPYAEETMNGFEYQVATHMIQEGMISEGLEIVKAVRDRYDGYKRNPWNEFECGSNYARSMASYGLLLALSGFEFDMVNQAIGFNPVINQDNFKCFWAIGNAWGTFTSNNETVQLTVLYGKLEIKTLQLSFIKDKIKAVKNNEEIMNHRFNEGSIEFNETISIKQNTKLMIYRK</sequence>
<dbReference type="InterPro" id="IPR024462">
    <property type="entry name" value="GH116_N"/>
</dbReference>
<feature type="domain" description="Glycosyl-hydrolase family 116 N-terminal" evidence="2">
    <location>
        <begin position="14"/>
        <end position="337"/>
    </location>
</feature>
<keyword evidence="4" id="KW-1185">Reference proteome</keyword>
<gene>
    <name evidence="3" type="ORF">HYG85_16275</name>
</gene>
<evidence type="ECO:0000259" key="1">
    <source>
        <dbReference type="Pfam" id="PF04685"/>
    </source>
</evidence>
<dbReference type="Pfam" id="PF12215">
    <property type="entry name" value="Glyco_hydr_116N"/>
    <property type="match status" value="1"/>
</dbReference>
<dbReference type="PANTHER" id="PTHR12654">
    <property type="entry name" value="BILE ACID BETA-GLUCOSIDASE-RELATED"/>
    <property type="match status" value="1"/>
</dbReference>
<organism evidence="3 4">
    <name type="scientific">Vallitalea guaymasensis</name>
    <dbReference type="NCBI Taxonomy" id="1185412"/>
    <lineage>
        <taxon>Bacteria</taxon>
        <taxon>Bacillati</taxon>
        <taxon>Bacillota</taxon>
        <taxon>Clostridia</taxon>
        <taxon>Lachnospirales</taxon>
        <taxon>Vallitaleaceae</taxon>
        <taxon>Vallitalea</taxon>
    </lineage>
</organism>
<evidence type="ECO:0000313" key="4">
    <source>
        <dbReference type="Proteomes" id="UP000677305"/>
    </source>
</evidence>
<dbReference type="GO" id="GO:0008422">
    <property type="term" value="F:beta-glucosidase activity"/>
    <property type="evidence" value="ECO:0007669"/>
    <property type="project" value="TreeGrafter"/>
</dbReference>
<dbReference type="PANTHER" id="PTHR12654:SF0">
    <property type="entry name" value="NON-LYSOSOMAL GLUCOSYLCERAMIDASE"/>
    <property type="match status" value="1"/>
</dbReference>
<dbReference type="EMBL" id="CP058561">
    <property type="protein sequence ID" value="QUH30377.1"/>
    <property type="molecule type" value="Genomic_DNA"/>
</dbReference>
<dbReference type="Proteomes" id="UP000677305">
    <property type="component" value="Chromosome"/>
</dbReference>
<evidence type="ECO:0000313" key="3">
    <source>
        <dbReference type="EMBL" id="QUH30377.1"/>
    </source>
</evidence>
<dbReference type="InterPro" id="IPR012341">
    <property type="entry name" value="6hp_glycosidase-like_sf"/>
</dbReference>
<evidence type="ECO:0008006" key="5">
    <source>
        <dbReference type="Google" id="ProtNLM"/>
    </source>
</evidence>
<reference evidence="3 4" key="1">
    <citation type="submission" date="2020-07" db="EMBL/GenBank/DDBJ databases">
        <title>Vallitalea guaymasensis genome.</title>
        <authorList>
            <person name="Postec A."/>
        </authorList>
    </citation>
    <scope>NUCLEOTIDE SEQUENCE [LARGE SCALE GENOMIC DNA]</scope>
    <source>
        <strain evidence="3 4">Ra1766G1</strain>
    </source>
</reference>
<protein>
    <recommendedName>
        <fullName evidence="5">Glucosylceramidase</fullName>
    </recommendedName>
</protein>
<dbReference type="InterPro" id="IPR052566">
    <property type="entry name" value="Non-lysos_glucosylceramidase"/>
</dbReference>
<accession>A0A8J8MCD5</accession>
<proteinExistence type="predicted"/>
<dbReference type="AlphaFoldDB" id="A0A8J8MCD5"/>
<dbReference type="GO" id="GO:0005975">
    <property type="term" value="P:carbohydrate metabolic process"/>
    <property type="evidence" value="ECO:0007669"/>
    <property type="project" value="InterPro"/>
</dbReference>
<dbReference type="SUPFAM" id="SSF48208">
    <property type="entry name" value="Six-hairpin glycosidases"/>
    <property type="match status" value="1"/>
</dbReference>
<dbReference type="RefSeq" id="WP_212690546.1">
    <property type="nucleotide sequence ID" value="NZ_CP058561.1"/>
</dbReference>
<dbReference type="InterPro" id="IPR006775">
    <property type="entry name" value="GH116_catalytic"/>
</dbReference>
<dbReference type="Gene3D" id="1.50.10.10">
    <property type="match status" value="1"/>
</dbReference>
<dbReference type="KEGG" id="vgu:HYG85_16275"/>
<dbReference type="Pfam" id="PF04685">
    <property type="entry name" value="DUF608"/>
    <property type="match status" value="1"/>
</dbReference>
<name>A0A8J8MCD5_9FIRM</name>
<evidence type="ECO:0000259" key="2">
    <source>
        <dbReference type="Pfam" id="PF12215"/>
    </source>
</evidence>